<dbReference type="InterPro" id="IPR012851">
    <property type="entry name" value="Spore_coat_CotF-like"/>
</dbReference>
<dbReference type="OrthoDB" id="2577233at2"/>
<reference evidence="4 5" key="1">
    <citation type="journal article" date="2003" name="Int. J. Syst. Evol. Microbiol.">
        <title>Virgibacillus carmonensis sp. nov., Virgibacillus necropolis sp. nov. and Virgibacillus picturae sp. nov., three novel species isolated from deteriorated mural paintings, transfer of the species of the genus salibacillus to Virgibacillus, as Virgibacillus marismortui comb. nov. and Virgibacillus salexigens comb. nov., and emended description of the genus Virgibacillus.</title>
        <authorList>
            <person name="Heyrman J."/>
            <person name="Logan N.A."/>
            <person name="Busse H.J."/>
            <person name="Balcaen A."/>
            <person name="Lebbe L."/>
            <person name="Rodriguez-Diaz M."/>
            <person name="Swings J."/>
            <person name="De Vos P."/>
        </authorList>
    </citation>
    <scope>NUCLEOTIDE SEQUENCE [LARGE SCALE GENOMIC DNA]</scope>
    <source>
        <strain evidence="4 5">LMG 19488</strain>
    </source>
</reference>
<gene>
    <name evidence="4" type="ORF">CFK40_20675</name>
</gene>
<dbReference type="PANTHER" id="PTHR39183:SF1">
    <property type="entry name" value="SPORE COAT PROTEIN F-LIKE PROTEIN YHCQ"/>
    <property type="match status" value="1"/>
</dbReference>
<evidence type="ECO:0000256" key="3">
    <source>
        <dbReference type="ARBA" id="ARBA00024344"/>
    </source>
</evidence>
<dbReference type="Pfam" id="PF07875">
    <property type="entry name" value="Coat_F"/>
    <property type="match status" value="1"/>
</dbReference>
<keyword evidence="4" id="KW-0946">Virion</keyword>
<organism evidence="4 5">
    <name type="scientific">Virgibacillus necropolis</name>
    <dbReference type="NCBI Taxonomy" id="163877"/>
    <lineage>
        <taxon>Bacteria</taxon>
        <taxon>Bacillati</taxon>
        <taxon>Bacillota</taxon>
        <taxon>Bacilli</taxon>
        <taxon>Bacillales</taxon>
        <taxon>Bacillaceae</taxon>
        <taxon>Virgibacillus</taxon>
    </lineage>
</organism>
<dbReference type="Gene3D" id="1.20.1260.10">
    <property type="match status" value="1"/>
</dbReference>
<dbReference type="PANTHER" id="PTHR39183">
    <property type="entry name" value="SPORE COAT PROTEIN F-LIKE PROTEIN YHCQ"/>
    <property type="match status" value="1"/>
</dbReference>
<keyword evidence="5" id="KW-1185">Reference proteome</keyword>
<accession>A0A221MHY4</accession>
<dbReference type="Proteomes" id="UP000204391">
    <property type="component" value="Chromosome"/>
</dbReference>
<name>A0A221MHY4_9BACI</name>
<dbReference type="GO" id="GO:0030435">
    <property type="term" value="P:sporulation resulting in formation of a cellular spore"/>
    <property type="evidence" value="ECO:0007669"/>
    <property type="project" value="UniProtKB-KW"/>
</dbReference>
<comment type="similarity">
    <text evidence="3">Belongs to the CotF family.</text>
</comment>
<keyword evidence="4" id="KW-0167">Capsid protein</keyword>
<proteinExistence type="inferred from homology"/>
<evidence type="ECO:0000313" key="5">
    <source>
        <dbReference type="Proteomes" id="UP000204391"/>
    </source>
</evidence>
<dbReference type="EMBL" id="CP022437">
    <property type="protein sequence ID" value="ASN07244.1"/>
    <property type="molecule type" value="Genomic_DNA"/>
</dbReference>
<evidence type="ECO:0000256" key="2">
    <source>
        <dbReference type="ARBA" id="ARBA00024325"/>
    </source>
</evidence>
<evidence type="ECO:0000313" key="4">
    <source>
        <dbReference type="EMBL" id="ASN07244.1"/>
    </source>
</evidence>
<keyword evidence="1" id="KW-0749">Sporulation</keyword>
<protein>
    <submittedName>
        <fullName evidence="4">Spore coat protein</fullName>
    </submittedName>
</protein>
<comment type="subcellular location">
    <subcellularLocation>
        <location evidence="2">Spore coat</location>
    </subcellularLocation>
</comment>
<dbReference type="InterPro" id="IPR012347">
    <property type="entry name" value="Ferritin-like"/>
</dbReference>
<sequence>MTNLKEAFLVQFQNEQQNQQGTSQMPPQASHGGHELFDAHEALSTLTGGLEQYLLYEQHIKSPELKTMQQRHRTFLTQLYNTIVETMKTGQEPTVKTQTYNMQQNNDVIYGMQPTAPKSPSQSVSQINDECVSGYMLGVMKSTASAFTMTSLEVTNPVLRRVFADSVPNIVEMAYEVFLFQNKNQYYQVPQLPPQDMQTIMNSFAPIQGTMPH</sequence>
<evidence type="ECO:0000256" key="1">
    <source>
        <dbReference type="ARBA" id="ARBA00022969"/>
    </source>
</evidence>
<dbReference type="AlphaFoldDB" id="A0A221MHY4"/>
<dbReference type="KEGG" id="vne:CFK40_20675"/>